<keyword evidence="4" id="KW-0804">Transcription</keyword>
<sequence length="294" mass="32607">MRNLRTFCAVAEHGGFLGAQAMLGMSQPAISAHIKDLEVGLGFSLCRRGRGGFALTEKGKDVYAHAKDMLSGIEDCEARLGALRQVLTGHLRVGLVDSEADNPDLPVHRAIRRFFSREQEVRLSLEVGTPEALAKALQTGEVHVAIGPFPNRQPNIDYSPIYAEEHALFCGRDHPLFMRPAAEITTAMLSPYPMTVRPYLQRAELSALQDAHVTASVSNMEAQAILIRSGCFLGFLPVHFARKWLSDGQMRRIDLPGLGWRSQFHIAQRVQPEPTGIARLFVRDVKQELIPHQV</sequence>
<evidence type="ECO:0000256" key="1">
    <source>
        <dbReference type="ARBA" id="ARBA00009437"/>
    </source>
</evidence>
<dbReference type="InterPro" id="IPR005119">
    <property type="entry name" value="LysR_subst-bd"/>
</dbReference>
<name>A0A418T8N3_9RHOB</name>
<protein>
    <submittedName>
        <fullName evidence="6">LysR family transcriptional regulator</fullName>
    </submittedName>
</protein>
<reference evidence="7" key="1">
    <citation type="submission" date="2018-09" db="EMBL/GenBank/DDBJ databases">
        <title>Acidovorax cavernicola nov. sp. isolated from Gruta de las Maravillas (Aracena, Spain).</title>
        <authorList>
            <person name="Jurado V."/>
            <person name="Gutierrez-Patricio S."/>
            <person name="Gonzalez-Pimentel J.L."/>
            <person name="Miller A.Z."/>
            <person name="Laiz L."/>
            <person name="Saiz-Jimenez C."/>
        </authorList>
    </citation>
    <scope>NUCLEOTIDE SEQUENCE [LARGE SCALE GENOMIC DNA]</scope>
    <source>
        <strain evidence="7">1011MAR3C25</strain>
    </source>
</reference>
<evidence type="ECO:0000256" key="3">
    <source>
        <dbReference type="ARBA" id="ARBA00023125"/>
    </source>
</evidence>
<accession>A0A418T8N3</accession>
<dbReference type="Pfam" id="PF03466">
    <property type="entry name" value="LysR_substrate"/>
    <property type="match status" value="1"/>
</dbReference>
<dbReference type="Pfam" id="PF00126">
    <property type="entry name" value="HTH_1"/>
    <property type="match status" value="1"/>
</dbReference>
<comment type="caution">
    <text evidence="6">The sequence shown here is derived from an EMBL/GenBank/DDBJ whole genome shotgun (WGS) entry which is preliminary data.</text>
</comment>
<dbReference type="InterPro" id="IPR036388">
    <property type="entry name" value="WH-like_DNA-bd_sf"/>
</dbReference>
<proteinExistence type="inferred from homology"/>
<dbReference type="GO" id="GO:0003700">
    <property type="term" value="F:DNA-binding transcription factor activity"/>
    <property type="evidence" value="ECO:0007669"/>
    <property type="project" value="InterPro"/>
</dbReference>
<dbReference type="SUPFAM" id="SSF46785">
    <property type="entry name" value="Winged helix' DNA-binding domain"/>
    <property type="match status" value="1"/>
</dbReference>
<dbReference type="Gene3D" id="3.40.190.290">
    <property type="match status" value="1"/>
</dbReference>
<gene>
    <name evidence="6" type="ORF">D3P04_02250</name>
</gene>
<dbReference type="CDD" id="cd05466">
    <property type="entry name" value="PBP2_LTTR_substrate"/>
    <property type="match status" value="1"/>
</dbReference>
<dbReference type="PANTHER" id="PTHR30126:SF98">
    <property type="entry name" value="HTH-TYPE TRANSCRIPTIONAL ACTIVATOR BAUR"/>
    <property type="match status" value="1"/>
</dbReference>
<dbReference type="Proteomes" id="UP000284202">
    <property type="component" value="Unassembled WGS sequence"/>
</dbReference>
<dbReference type="Gene3D" id="1.10.10.10">
    <property type="entry name" value="Winged helix-like DNA-binding domain superfamily/Winged helix DNA-binding domain"/>
    <property type="match status" value="1"/>
</dbReference>
<keyword evidence="3" id="KW-0238">DNA-binding</keyword>
<dbReference type="SUPFAM" id="SSF53850">
    <property type="entry name" value="Periplasmic binding protein-like II"/>
    <property type="match status" value="1"/>
</dbReference>
<dbReference type="InterPro" id="IPR036390">
    <property type="entry name" value="WH_DNA-bd_sf"/>
</dbReference>
<keyword evidence="7" id="KW-1185">Reference proteome</keyword>
<organism evidence="6 7">
    <name type="scientific">Paracoccus onubensis</name>
    <dbReference type="NCBI Taxonomy" id="1675788"/>
    <lineage>
        <taxon>Bacteria</taxon>
        <taxon>Pseudomonadati</taxon>
        <taxon>Pseudomonadota</taxon>
        <taxon>Alphaproteobacteria</taxon>
        <taxon>Rhodobacterales</taxon>
        <taxon>Paracoccaceae</taxon>
        <taxon>Paracoccus</taxon>
    </lineage>
</organism>
<evidence type="ECO:0000313" key="6">
    <source>
        <dbReference type="EMBL" id="RJE89581.1"/>
    </source>
</evidence>
<keyword evidence="2" id="KW-0805">Transcription regulation</keyword>
<dbReference type="OrthoDB" id="7506954at2"/>
<feature type="domain" description="HTH lysR-type" evidence="5">
    <location>
        <begin position="1"/>
        <end position="56"/>
    </location>
</feature>
<dbReference type="PANTHER" id="PTHR30126">
    <property type="entry name" value="HTH-TYPE TRANSCRIPTIONAL REGULATOR"/>
    <property type="match status" value="1"/>
</dbReference>
<evidence type="ECO:0000256" key="2">
    <source>
        <dbReference type="ARBA" id="ARBA00023015"/>
    </source>
</evidence>
<comment type="similarity">
    <text evidence="1">Belongs to the LysR transcriptional regulatory family.</text>
</comment>
<dbReference type="InterPro" id="IPR000847">
    <property type="entry name" value="LysR_HTH_N"/>
</dbReference>
<dbReference type="EMBL" id="QZCG01000001">
    <property type="protein sequence ID" value="RJE89581.1"/>
    <property type="molecule type" value="Genomic_DNA"/>
</dbReference>
<evidence type="ECO:0000256" key="4">
    <source>
        <dbReference type="ARBA" id="ARBA00023163"/>
    </source>
</evidence>
<evidence type="ECO:0000259" key="5">
    <source>
        <dbReference type="PROSITE" id="PS50931"/>
    </source>
</evidence>
<evidence type="ECO:0000313" key="7">
    <source>
        <dbReference type="Proteomes" id="UP000284202"/>
    </source>
</evidence>
<dbReference type="GO" id="GO:0000976">
    <property type="term" value="F:transcription cis-regulatory region binding"/>
    <property type="evidence" value="ECO:0007669"/>
    <property type="project" value="TreeGrafter"/>
</dbReference>
<dbReference type="PROSITE" id="PS50931">
    <property type="entry name" value="HTH_LYSR"/>
    <property type="match status" value="1"/>
</dbReference>
<dbReference type="AlphaFoldDB" id="A0A418T8N3"/>